<reference evidence="1 2" key="1">
    <citation type="journal article" date="2012" name="Stand. Genomic Sci.">
        <title>Complete genome sequencing and analysis of Saprospira grandis str. Lewin, a predatory marine bacterium.</title>
        <authorList>
            <person name="Saw J.H."/>
            <person name="Yuryev A."/>
            <person name="Kanbe M."/>
            <person name="Hou S."/>
            <person name="Young A.G."/>
            <person name="Aizawa S."/>
            <person name="Alam M."/>
        </authorList>
    </citation>
    <scope>NUCLEOTIDE SEQUENCE [LARGE SCALE GENOMIC DNA]</scope>
    <source>
        <strain evidence="1 2">Lewin</strain>
    </source>
</reference>
<gene>
    <name evidence="1" type="ordered locus">SGRA_2238</name>
</gene>
<evidence type="ECO:0000313" key="2">
    <source>
        <dbReference type="Proteomes" id="UP000007519"/>
    </source>
</evidence>
<dbReference type="AlphaFoldDB" id="H6L3L9"/>
<accession>H6L3L9</accession>
<dbReference type="EMBL" id="CP002831">
    <property type="protein sequence ID" value="AFC24967.1"/>
    <property type="molecule type" value="Genomic_DNA"/>
</dbReference>
<evidence type="ECO:0000313" key="1">
    <source>
        <dbReference type="EMBL" id="AFC24967.1"/>
    </source>
</evidence>
<proteinExistence type="predicted"/>
<dbReference type="KEGG" id="sgn:SGRA_2238"/>
<dbReference type="Proteomes" id="UP000007519">
    <property type="component" value="Chromosome"/>
</dbReference>
<dbReference type="RefSeq" id="WP_015692582.1">
    <property type="nucleotide sequence ID" value="NC_016940.1"/>
</dbReference>
<protein>
    <submittedName>
        <fullName evidence="1">Uncharacterized protein</fullName>
    </submittedName>
</protein>
<organism evidence="1 2">
    <name type="scientific">Saprospira grandis (strain Lewin)</name>
    <dbReference type="NCBI Taxonomy" id="984262"/>
    <lineage>
        <taxon>Bacteria</taxon>
        <taxon>Pseudomonadati</taxon>
        <taxon>Bacteroidota</taxon>
        <taxon>Saprospiria</taxon>
        <taxon>Saprospirales</taxon>
        <taxon>Saprospiraceae</taxon>
        <taxon>Saprospira</taxon>
    </lineage>
</organism>
<keyword evidence="2" id="KW-1185">Reference proteome</keyword>
<dbReference type="HOGENOM" id="CLU_2036403_0_0_10"/>
<dbReference type="OrthoDB" id="880708at2"/>
<name>H6L3L9_SAPGL</name>
<sequence length="121" mass="13674">MQKESQLLELQQIVVEQKAALLKVVETIKEEGVSNYPILWMYTGSARPNLGIYLGELAGGAWQHGATTLEELYTKGIIEAEKIDNFRALYNHKGGHFCVLMMSLEQTELVFLPYSLVKNEN</sequence>